<reference evidence="2 3" key="1">
    <citation type="submission" date="2017-12" db="EMBL/GenBank/DDBJ databases">
        <title>Sequencing, de novo assembly and annotation of complete genome of a new Thraustochytrid species, strain FCC1311.</title>
        <authorList>
            <person name="Sedici K."/>
            <person name="Godart F."/>
            <person name="Aiese Cigliano R."/>
            <person name="Sanseverino W."/>
            <person name="Barakat M."/>
            <person name="Ortet P."/>
            <person name="Marechal E."/>
            <person name="Cagnac O."/>
            <person name="Amato A."/>
        </authorList>
    </citation>
    <scope>NUCLEOTIDE SEQUENCE [LARGE SCALE GENOMIC DNA]</scope>
</reference>
<accession>A0A2R5FZW2</accession>
<protein>
    <submittedName>
        <fullName evidence="2">Uncharacterized protein</fullName>
    </submittedName>
</protein>
<dbReference type="AlphaFoldDB" id="A0A2R5FZW2"/>
<evidence type="ECO:0000256" key="1">
    <source>
        <dbReference type="SAM" id="MobiDB-lite"/>
    </source>
</evidence>
<sequence length="666" mass="72153">MGDLGTTLAGCIGAGCSTSRGSEGVQGRASADETGEDAPQNALLDALESRFEARATEPAAFTAHDQLARQQTSSGLPDIENFDLGASSASPAMQTSVGVRNTQALQRSTESELKKLFASIYDVSAIIKEFLSRVCKLTIPTIREKFVEAERLLKNGAVRKVIASYAKVVYTTQLSQADQAFLAVTVKTNLNLICNDTNGGSKGLLVRAFVGVYRQDLPNNAKAFSTSVSTKGRVDEGFSFGENPPSTLVHYLVVALLLYAVPLLIPASSGDAGMEINPVVTTQDRDFLIWIQTMLKAAAKVPRRKAAFQKKYNTYEMGDVAARVAEAIIDESDSRCETIRMNLRNPGCGSDTNTGTHALRAMDKTSVYGKIAESADHQKDDTVDSDCDNEDVGYGAYGGDYSDAAEIGVVEKGRTLRETLARRCNLHVDAVLYLKLLAENDGGILHNILSTSTRGRTRGDLQESRMRGPARPASQSQDSDDEDMHSMNSSDEAISDSDNSNAKVRATRSSKARKSGSSSNAASSGTDSTRDVFKNEEVKRQKLKLEAQETSLTQLRTNLMLQHADDDAVESANTTLHGSDSFIIHVGSFVEAHSKLLELLRRCKRIWIDEMLLVVKNGAYPESSQLRNRVVMKAKLISDTNIGLAAKVHEGNGNDCARATRNDIRS</sequence>
<organism evidence="2 3">
    <name type="scientific">Hondaea fermentalgiana</name>
    <dbReference type="NCBI Taxonomy" id="2315210"/>
    <lineage>
        <taxon>Eukaryota</taxon>
        <taxon>Sar</taxon>
        <taxon>Stramenopiles</taxon>
        <taxon>Bigyra</taxon>
        <taxon>Labyrinthulomycetes</taxon>
        <taxon>Thraustochytrida</taxon>
        <taxon>Thraustochytriidae</taxon>
        <taxon>Hondaea</taxon>
    </lineage>
</organism>
<feature type="compositionally biased region" description="Low complexity" evidence="1">
    <location>
        <begin position="515"/>
        <end position="527"/>
    </location>
</feature>
<dbReference type="Proteomes" id="UP000241890">
    <property type="component" value="Unassembled WGS sequence"/>
</dbReference>
<feature type="region of interest" description="Disordered" evidence="1">
    <location>
        <begin position="454"/>
        <end position="534"/>
    </location>
</feature>
<keyword evidence="3" id="KW-1185">Reference proteome</keyword>
<dbReference type="EMBL" id="BEYU01000005">
    <property type="protein sequence ID" value="GBG24302.1"/>
    <property type="molecule type" value="Genomic_DNA"/>
</dbReference>
<dbReference type="InParanoid" id="A0A2R5FZW2"/>
<feature type="compositionally biased region" description="Basic residues" evidence="1">
    <location>
        <begin position="505"/>
        <end position="514"/>
    </location>
</feature>
<evidence type="ECO:0000313" key="3">
    <source>
        <dbReference type="Proteomes" id="UP000241890"/>
    </source>
</evidence>
<comment type="caution">
    <text evidence="2">The sequence shown here is derived from an EMBL/GenBank/DDBJ whole genome shotgun (WGS) entry which is preliminary data.</text>
</comment>
<gene>
    <name evidence="2" type="ORF">FCC1311_005202</name>
</gene>
<evidence type="ECO:0000313" key="2">
    <source>
        <dbReference type="EMBL" id="GBG24302.1"/>
    </source>
</evidence>
<proteinExistence type="predicted"/>
<feature type="region of interest" description="Disordered" evidence="1">
    <location>
        <begin position="18"/>
        <end position="38"/>
    </location>
</feature>
<feature type="compositionally biased region" description="Basic and acidic residues" evidence="1">
    <location>
        <begin position="457"/>
        <end position="466"/>
    </location>
</feature>
<feature type="compositionally biased region" description="Polar residues" evidence="1">
    <location>
        <begin position="486"/>
        <end position="501"/>
    </location>
</feature>
<name>A0A2R5FZW2_9STRA</name>